<sequence length="110" mass="12767">MEDMCWSIVHFEERETPFLDLEINKILSVLGISEYRDAEVGLSAWVKESYHLTAKVSNQSNSYPCQVNVAGKVSCASFSARHLRLLRTKMDRVERRGERIYCRDHCWVAV</sequence>
<dbReference type="AlphaFoldDB" id="F2PPM7"/>
<gene>
    <name evidence="1" type="ORF">TEQG_02879</name>
</gene>
<reference evidence="2" key="1">
    <citation type="journal article" date="2012" name="MBio">
        <title>Comparative genome analysis of Trichophyton rubrum and related dermatophytes reveals candidate genes involved in infection.</title>
        <authorList>
            <person name="Martinez D.A."/>
            <person name="Oliver B.G."/>
            <person name="Graeser Y."/>
            <person name="Goldberg J.M."/>
            <person name="Li W."/>
            <person name="Martinez-Rossi N.M."/>
            <person name="Monod M."/>
            <person name="Shelest E."/>
            <person name="Barton R.C."/>
            <person name="Birch E."/>
            <person name="Brakhage A.A."/>
            <person name="Chen Z."/>
            <person name="Gurr S.J."/>
            <person name="Heiman D."/>
            <person name="Heitman J."/>
            <person name="Kosti I."/>
            <person name="Rossi A."/>
            <person name="Saif S."/>
            <person name="Samalova M."/>
            <person name="Saunders C.W."/>
            <person name="Shea T."/>
            <person name="Summerbell R.C."/>
            <person name="Xu J."/>
            <person name="Young S."/>
            <person name="Zeng Q."/>
            <person name="Birren B.W."/>
            <person name="Cuomo C.A."/>
            <person name="White T.C."/>
        </authorList>
    </citation>
    <scope>NUCLEOTIDE SEQUENCE [LARGE SCALE GENOMIC DNA]</scope>
    <source>
        <strain evidence="2">ATCC MYA-4606 / CBS 127.97</strain>
    </source>
</reference>
<name>F2PPM7_TRIEC</name>
<evidence type="ECO:0000313" key="2">
    <source>
        <dbReference type="Proteomes" id="UP000009169"/>
    </source>
</evidence>
<evidence type="ECO:0000313" key="1">
    <source>
        <dbReference type="EMBL" id="EGE03845.1"/>
    </source>
</evidence>
<dbReference type="VEuPathDB" id="FungiDB:TEQG_02879"/>
<protein>
    <submittedName>
        <fullName evidence="1">Uncharacterized protein</fullName>
    </submittedName>
</protein>
<dbReference type="HOGENOM" id="CLU_2172849_0_0_1"/>
<keyword evidence="2" id="KW-1185">Reference proteome</keyword>
<proteinExistence type="predicted"/>
<dbReference type="Proteomes" id="UP000009169">
    <property type="component" value="Unassembled WGS sequence"/>
</dbReference>
<organism evidence="1 2">
    <name type="scientific">Trichophyton equinum (strain ATCC MYA-4606 / CBS 127.97)</name>
    <name type="common">Horse ringworm fungus</name>
    <dbReference type="NCBI Taxonomy" id="559882"/>
    <lineage>
        <taxon>Eukaryota</taxon>
        <taxon>Fungi</taxon>
        <taxon>Dikarya</taxon>
        <taxon>Ascomycota</taxon>
        <taxon>Pezizomycotina</taxon>
        <taxon>Eurotiomycetes</taxon>
        <taxon>Eurotiomycetidae</taxon>
        <taxon>Onygenales</taxon>
        <taxon>Arthrodermataceae</taxon>
        <taxon>Trichophyton</taxon>
    </lineage>
</organism>
<dbReference type="EMBL" id="DS995729">
    <property type="protein sequence ID" value="EGE03845.1"/>
    <property type="molecule type" value="Genomic_DNA"/>
</dbReference>
<accession>F2PPM7</accession>